<comment type="caution">
    <text evidence="1">The sequence shown here is derived from an EMBL/GenBank/DDBJ whole genome shotgun (WGS) entry which is preliminary data.</text>
</comment>
<proteinExistence type="predicted"/>
<dbReference type="AlphaFoldDB" id="A0A0A0DDE8"/>
<protein>
    <submittedName>
        <fullName evidence="1">Uncharacterized protein</fullName>
    </submittedName>
</protein>
<dbReference type="EMBL" id="JANX01000001">
    <property type="protein sequence ID" value="KGM36149.1"/>
    <property type="molecule type" value="Genomic_DNA"/>
</dbReference>
<reference evidence="1 2" key="1">
    <citation type="submission" date="2014-01" db="EMBL/GenBank/DDBJ databases">
        <title>Genome sequence determination for a cystic fibrosis isolate, Inquilinus limosus.</title>
        <authorList>
            <person name="Pino M."/>
            <person name="Di Conza J."/>
            <person name="Gutkind G."/>
        </authorList>
    </citation>
    <scope>NUCLEOTIDE SEQUENCE [LARGE SCALE GENOMIC DNA]</scope>
    <source>
        <strain evidence="1 2">MP06</strain>
    </source>
</reference>
<name>A0A0A0DDE8_9PROT</name>
<sequence>MTIRISFDQPTKEEGFAEGGYFHPAGVAIEYVGNGEYTLRPTYSDGRIASHGTIIPRNAIPALIRALEDVCGDAA</sequence>
<evidence type="ECO:0000313" key="1">
    <source>
        <dbReference type="EMBL" id="KGM36149.1"/>
    </source>
</evidence>
<accession>A0A0A0DDE8</accession>
<gene>
    <name evidence="1" type="ORF">P409_00440</name>
</gene>
<dbReference type="Proteomes" id="UP000029995">
    <property type="component" value="Unassembled WGS sequence"/>
</dbReference>
<dbReference type="RefSeq" id="WP_034830541.1">
    <property type="nucleotide sequence ID" value="NZ_JANX01000001.1"/>
</dbReference>
<organism evidence="1 2">
    <name type="scientific">Inquilinus limosus MP06</name>
    <dbReference type="NCBI Taxonomy" id="1398085"/>
    <lineage>
        <taxon>Bacteria</taxon>
        <taxon>Pseudomonadati</taxon>
        <taxon>Pseudomonadota</taxon>
        <taxon>Alphaproteobacteria</taxon>
        <taxon>Rhodospirillales</taxon>
        <taxon>Rhodospirillaceae</taxon>
        <taxon>Inquilinus</taxon>
    </lineage>
</organism>
<evidence type="ECO:0000313" key="2">
    <source>
        <dbReference type="Proteomes" id="UP000029995"/>
    </source>
</evidence>